<sequence length="51" mass="5272">MAAAASRSPLPPPSEGGECVTILAIDGGGIRCLIPGTILEFLESELLVHLR</sequence>
<dbReference type="Gene3D" id="3.40.1090.10">
    <property type="entry name" value="Cytosolic phospholipase A2 catalytic domain"/>
    <property type="match status" value="1"/>
</dbReference>
<dbReference type="EMBL" id="GBRH01228208">
    <property type="protein sequence ID" value="JAD69687.1"/>
    <property type="molecule type" value="Transcribed_RNA"/>
</dbReference>
<accession>A0A0A9CDW3</accession>
<evidence type="ECO:0000313" key="1">
    <source>
        <dbReference type="EMBL" id="JAD69687.1"/>
    </source>
</evidence>
<reference evidence="1" key="1">
    <citation type="submission" date="2014-09" db="EMBL/GenBank/DDBJ databases">
        <authorList>
            <person name="Magalhaes I.L.F."/>
            <person name="Oliveira U."/>
            <person name="Santos F.R."/>
            <person name="Vidigal T.H.D.A."/>
            <person name="Brescovit A.D."/>
            <person name="Santos A.J."/>
        </authorList>
    </citation>
    <scope>NUCLEOTIDE SEQUENCE</scope>
    <source>
        <tissue evidence="1">Shoot tissue taken approximately 20 cm above the soil surface</tissue>
    </source>
</reference>
<reference evidence="1" key="2">
    <citation type="journal article" date="2015" name="Data Brief">
        <title>Shoot transcriptome of the giant reed, Arundo donax.</title>
        <authorList>
            <person name="Barrero R.A."/>
            <person name="Guerrero F.D."/>
            <person name="Moolhuijzen P."/>
            <person name="Goolsby J.A."/>
            <person name="Tidwell J."/>
            <person name="Bellgard S.E."/>
            <person name="Bellgard M.I."/>
        </authorList>
    </citation>
    <scope>NUCLEOTIDE SEQUENCE</scope>
    <source>
        <tissue evidence="1">Shoot tissue taken approximately 20 cm above the soil surface</tissue>
    </source>
</reference>
<dbReference type="AlphaFoldDB" id="A0A0A9CDW3"/>
<name>A0A0A9CDW3_ARUDO</name>
<evidence type="ECO:0008006" key="2">
    <source>
        <dbReference type="Google" id="ProtNLM"/>
    </source>
</evidence>
<proteinExistence type="predicted"/>
<protein>
    <recommendedName>
        <fullName evidence="2">PNPLA domain-containing protein</fullName>
    </recommendedName>
</protein>
<organism evidence="1">
    <name type="scientific">Arundo donax</name>
    <name type="common">Giant reed</name>
    <name type="synonym">Donax arundinaceus</name>
    <dbReference type="NCBI Taxonomy" id="35708"/>
    <lineage>
        <taxon>Eukaryota</taxon>
        <taxon>Viridiplantae</taxon>
        <taxon>Streptophyta</taxon>
        <taxon>Embryophyta</taxon>
        <taxon>Tracheophyta</taxon>
        <taxon>Spermatophyta</taxon>
        <taxon>Magnoliopsida</taxon>
        <taxon>Liliopsida</taxon>
        <taxon>Poales</taxon>
        <taxon>Poaceae</taxon>
        <taxon>PACMAD clade</taxon>
        <taxon>Arundinoideae</taxon>
        <taxon>Arundineae</taxon>
        <taxon>Arundo</taxon>
    </lineage>
</organism>